<evidence type="ECO:0000259" key="2">
    <source>
        <dbReference type="PROSITE" id="PS50801"/>
    </source>
</evidence>
<evidence type="ECO:0000256" key="1">
    <source>
        <dbReference type="ARBA" id="ARBA00009013"/>
    </source>
</evidence>
<protein>
    <recommendedName>
        <fullName evidence="2">STAS domain-containing protein</fullName>
    </recommendedName>
</protein>
<dbReference type="NCBIfam" id="TIGR00377">
    <property type="entry name" value="ant_ant_sig"/>
    <property type="match status" value="1"/>
</dbReference>
<reference evidence="3" key="1">
    <citation type="submission" date="2018-06" db="EMBL/GenBank/DDBJ databases">
        <authorList>
            <person name="Zhirakovskaya E."/>
        </authorList>
    </citation>
    <scope>NUCLEOTIDE SEQUENCE</scope>
</reference>
<organism evidence="3">
    <name type="scientific">hydrothermal vent metagenome</name>
    <dbReference type="NCBI Taxonomy" id="652676"/>
    <lineage>
        <taxon>unclassified sequences</taxon>
        <taxon>metagenomes</taxon>
        <taxon>ecological metagenomes</taxon>
    </lineage>
</organism>
<sequence length="102" mass="11424">MALTTKLSSDGSSLTISINGRFDFNLYKDFRDAYENVLTKGNVKFIINLSQTEYMDSSALGMLLVLKERTGGENSSVVLKNCNKEIKNILSISNFDKIFTIE</sequence>
<dbReference type="AlphaFoldDB" id="A0A3B0Z4K9"/>
<dbReference type="Pfam" id="PF01740">
    <property type="entry name" value="STAS"/>
    <property type="match status" value="1"/>
</dbReference>
<dbReference type="InterPro" id="IPR036513">
    <property type="entry name" value="STAS_dom_sf"/>
</dbReference>
<dbReference type="PROSITE" id="PS50801">
    <property type="entry name" value="STAS"/>
    <property type="match status" value="1"/>
</dbReference>
<dbReference type="InterPro" id="IPR002645">
    <property type="entry name" value="STAS_dom"/>
</dbReference>
<dbReference type="GO" id="GO:0043856">
    <property type="term" value="F:anti-sigma factor antagonist activity"/>
    <property type="evidence" value="ECO:0007669"/>
    <property type="project" value="InterPro"/>
</dbReference>
<dbReference type="InterPro" id="IPR003658">
    <property type="entry name" value="Anti-sigma_ant"/>
</dbReference>
<dbReference type="SUPFAM" id="SSF52091">
    <property type="entry name" value="SpoIIaa-like"/>
    <property type="match status" value="1"/>
</dbReference>
<dbReference type="PANTHER" id="PTHR33495:SF15">
    <property type="entry name" value="STAS DOMAIN-CONTAINING PROTEIN"/>
    <property type="match status" value="1"/>
</dbReference>
<proteinExistence type="inferred from homology"/>
<evidence type="ECO:0000313" key="3">
    <source>
        <dbReference type="EMBL" id="VAW88345.1"/>
    </source>
</evidence>
<gene>
    <name evidence="3" type="ORF">MNBD_GAMMA17-1399</name>
</gene>
<dbReference type="EMBL" id="UOFQ01000093">
    <property type="protein sequence ID" value="VAW88345.1"/>
    <property type="molecule type" value="Genomic_DNA"/>
</dbReference>
<accession>A0A3B0Z4K9</accession>
<dbReference type="PANTHER" id="PTHR33495">
    <property type="entry name" value="ANTI-SIGMA FACTOR ANTAGONIST TM_1081-RELATED-RELATED"/>
    <property type="match status" value="1"/>
</dbReference>
<comment type="similarity">
    <text evidence="1">Belongs to the anti-sigma-factor antagonist family.</text>
</comment>
<dbReference type="CDD" id="cd07043">
    <property type="entry name" value="STAS_anti-anti-sigma_factors"/>
    <property type="match status" value="1"/>
</dbReference>
<feature type="domain" description="STAS" evidence="2">
    <location>
        <begin position="3"/>
        <end position="102"/>
    </location>
</feature>
<dbReference type="Gene3D" id="3.30.750.24">
    <property type="entry name" value="STAS domain"/>
    <property type="match status" value="1"/>
</dbReference>
<name>A0A3B0Z4K9_9ZZZZ</name>